<gene>
    <name evidence="2" type="ORF">FLAT13_02084</name>
</gene>
<comment type="caution">
    <text evidence="2">The sequence shown here is derived from an EMBL/GenBank/DDBJ whole genome shotgun (WGS) entry which is preliminary data.</text>
</comment>
<dbReference type="Gene3D" id="3.20.80.10">
    <property type="entry name" value="Regulatory factor, effector binding domain"/>
    <property type="match status" value="1"/>
</dbReference>
<dbReference type="InterPro" id="IPR011256">
    <property type="entry name" value="Reg_factor_effector_dom_sf"/>
</dbReference>
<dbReference type="EMBL" id="CAIJDP010000068">
    <property type="protein sequence ID" value="CAD0004175.1"/>
    <property type="molecule type" value="Genomic_DNA"/>
</dbReference>
<protein>
    <submittedName>
        <fullName evidence="2">Transcriptional regulator</fullName>
    </submittedName>
</protein>
<proteinExistence type="predicted"/>
<dbReference type="SUPFAM" id="SSF55961">
    <property type="entry name" value="Bet v1-like"/>
    <property type="match status" value="1"/>
</dbReference>
<evidence type="ECO:0000313" key="3">
    <source>
        <dbReference type="Proteomes" id="UP000530060"/>
    </source>
</evidence>
<organism evidence="2 3">
    <name type="scientific">Flavobacterium salmonis</name>
    <dbReference type="NCBI Taxonomy" id="2654844"/>
    <lineage>
        <taxon>Bacteria</taxon>
        <taxon>Pseudomonadati</taxon>
        <taxon>Bacteroidota</taxon>
        <taxon>Flavobacteriia</taxon>
        <taxon>Flavobacteriales</taxon>
        <taxon>Flavobacteriaceae</taxon>
        <taxon>Flavobacterium</taxon>
    </lineage>
</organism>
<accession>A0A6V6YXL8</accession>
<dbReference type="AlphaFoldDB" id="A0A6V6YXL8"/>
<name>A0A6V6YXL8_9FLAO</name>
<keyword evidence="3" id="KW-1185">Reference proteome</keyword>
<dbReference type="RefSeq" id="WP_180908855.1">
    <property type="nucleotide sequence ID" value="NZ_CAIJDP010000068.1"/>
</dbReference>
<reference evidence="2 3" key="1">
    <citation type="submission" date="2020-06" db="EMBL/GenBank/DDBJ databases">
        <authorList>
            <person name="Criscuolo A."/>
        </authorList>
    </citation>
    <scope>NUCLEOTIDE SEQUENCE [LARGE SCALE GENOMIC DNA]</scope>
    <source>
        <strain evidence="3">CIP 111411</strain>
    </source>
</reference>
<evidence type="ECO:0000256" key="1">
    <source>
        <dbReference type="SAM" id="MobiDB-lite"/>
    </source>
</evidence>
<dbReference type="Proteomes" id="UP000530060">
    <property type="component" value="Unassembled WGS sequence"/>
</dbReference>
<dbReference type="CDD" id="cd07818">
    <property type="entry name" value="SRPBCC_1"/>
    <property type="match status" value="1"/>
</dbReference>
<sequence length="378" mass="42186">MKILKYLFLLLLLSFVALSVFVATQKGIFSVERSKVINSPRATVYNYVNDFRNFEDFESWAIEDPTIKMSFPGKTTGNGALFSWEGSEAQGSGITLQAKDGESIHQKMNFDGTDADVYWIFKDTLNGKTKVTWKAKGEMSFLFKIYTVLNGGSDKVIGTMYEKTLVNIDKNLDYETKTYAIKVNGVVKKTESFYIKQTFTSEIQKVNKNARIVIPKLIEFSKTNNLYTNGKPFIIYHTYDTNTNLAKISICLPINKEIFTSAGSDILSGKLNSFVAVKTTLKGDYSHANEAIAKTTAFINKEKITPDLSWSHLEILTAGKLDVKSSSRLVTEIYYPVIPKVIPAAVTPVYKPAASEPVAKKPAETPPAKTTPEEESEF</sequence>
<feature type="region of interest" description="Disordered" evidence="1">
    <location>
        <begin position="354"/>
        <end position="378"/>
    </location>
</feature>
<evidence type="ECO:0000313" key="2">
    <source>
        <dbReference type="EMBL" id="CAD0004175.1"/>
    </source>
</evidence>